<protein>
    <submittedName>
        <fullName evidence="1">Uncharacterized protein</fullName>
    </submittedName>
</protein>
<dbReference type="EMBL" id="QSKV01000007">
    <property type="protein sequence ID" value="RHE91508.1"/>
    <property type="molecule type" value="Genomic_DNA"/>
</dbReference>
<gene>
    <name evidence="1" type="ORF">DW712_11975</name>
</gene>
<organism evidence="1 2">
    <name type="scientific">Bacteroides intestinalis</name>
    <dbReference type="NCBI Taxonomy" id="329854"/>
    <lineage>
        <taxon>Bacteria</taxon>
        <taxon>Pseudomonadati</taxon>
        <taxon>Bacteroidota</taxon>
        <taxon>Bacteroidia</taxon>
        <taxon>Bacteroidales</taxon>
        <taxon>Bacteroidaceae</taxon>
        <taxon>Bacteroides</taxon>
    </lineage>
</organism>
<dbReference type="AlphaFoldDB" id="A0A414LA79"/>
<proteinExistence type="predicted"/>
<evidence type="ECO:0000313" key="1">
    <source>
        <dbReference type="EMBL" id="RHE91508.1"/>
    </source>
</evidence>
<name>A0A414LA79_9BACE</name>
<sequence length="61" mass="7096">MNAKRNIFANNQKNVYPCNALQNTSLSVKNKCADKKLKQFPRLFIFANIRSGELRAFFIFI</sequence>
<evidence type="ECO:0000313" key="2">
    <source>
        <dbReference type="Proteomes" id="UP000285650"/>
    </source>
</evidence>
<comment type="caution">
    <text evidence="1">The sequence shown here is derived from an EMBL/GenBank/DDBJ whole genome shotgun (WGS) entry which is preliminary data.</text>
</comment>
<dbReference type="Proteomes" id="UP000285650">
    <property type="component" value="Unassembled WGS sequence"/>
</dbReference>
<accession>A0A414LA79</accession>
<reference evidence="1 2" key="1">
    <citation type="submission" date="2018-08" db="EMBL/GenBank/DDBJ databases">
        <title>A genome reference for cultivated species of the human gut microbiota.</title>
        <authorList>
            <person name="Zou Y."/>
            <person name="Xue W."/>
            <person name="Luo G."/>
        </authorList>
    </citation>
    <scope>NUCLEOTIDE SEQUENCE [LARGE SCALE GENOMIC DNA]</scope>
    <source>
        <strain evidence="1 2">AM27-17</strain>
    </source>
</reference>